<name>A0ABW9QZY0_9ACTN</name>
<dbReference type="Proteomes" id="UP000437736">
    <property type="component" value="Unassembled WGS sequence"/>
</dbReference>
<evidence type="ECO:0000313" key="1">
    <source>
        <dbReference type="EMBL" id="MST33998.1"/>
    </source>
</evidence>
<sequence length="143" mass="15103">MKGVELRCEGGQLTVTLSGWRRLVAVQRGVSVPLTTVVAVEADAAPRARIGVGARPRSSRTPTAGVFRYGAYPGGPGWAFWAIGTGARSVVVELDAGRYRYLVVEVDDPAATVAEIRRASGAAKLAAPQEPGYDSVKLDRGEH</sequence>
<comment type="caution">
    <text evidence="1">The sequence shown here is derived from an EMBL/GenBank/DDBJ whole genome shotgun (WGS) entry which is preliminary data.</text>
</comment>
<evidence type="ECO:0000313" key="2">
    <source>
        <dbReference type="Proteomes" id="UP000437736"/>
    </source>
</evidence>
<proteinExistence type="predicted"/>
<keyword evidence="2" id="KW-1185">Reference proteome</keyword>
<accession>A0ABW9QZY0</accession>
<reference evidence="1 2" key="1">
    <citation type="submission" date="2019-11" db="EMBL/GenBank/DDBJ databases">
        <title>Acidiferrimicrobium australis gen. nov., sp. nov., an acidophilic and obligately heterotrophic, member of the Actinobacteria that catalyses dissimilatory oxido- reduction of iron isolated from metal-rich acidic water in Chile.</title>
        <authorList>
            <person name="Gonzalez D."/>
            <person name="Huber K."/>
            <person name="Hedrich S."/>
            <person name="Rojas-Villalobos C."/>
            <person name="Quatrini R."/>
            <person name="Dinamarca M.A."/>
            <person name="Schwarz A."/>
            <person name="Canales C."/>
            <person name="Nancucheo I."/>
        </authorList>
    </citation>
    <scope>NUCLEOTIDE SEQUENCE [LARGE SCALE GENOMIC DNA]</scope>
    <source>
        <strain evidence="1 2">USS-CCA1</strain>
    </source>
</reference>
<protein>
    <submittedName>
        <fullName evidence="1">Uncharacterized protein</fullName>
    </submittedName>
</protein>
<dbReference type="EMBL" id="WJHE01000802">
    <property type="protein sequence ID" value="MST33998.1"/>
    <property type="molecule type" value="Genomic_DNA"/>
</dbReference>
<organism evidence="1 2">
    <name type="scientific">Acidiferrimicrobium australe</name>
    <dbReference type="NCBI Taxonomy" id="2664430"/>
    <lineage>
        <taxon>Bacteria</taxon>
        <taxon>Bacillati</taxon>
        <taxon>Actinomycetota</taxon>
        <taxon>Acidimicrobiia</taxon>
        <taxon>Acidimicrobiales</taxon>
        <taxon>Acidimicrobiaceae</taxon>
        <taxon>Acidiferrimicrobium</taxon>
    </lineage>
</organism>
<gene>
    <name evidence="1" type="ORF">GHK86_14875</name>
</gene>